<evidence type="ECO:0008006" key="6">
    <source>
        <dbReference type="Google" id="ProtNLM"/>
    </source>
</evidence>
<dbReference type="Gene3D" id="1.20.5.170">
    <property type="match status" value="1"/>
</dbReference>
<dbReference type="GO" id="GO:0000976">
    <property type="term" value="F:transcription cis-regulatory region binding"/>
    <property type="evidence" value="ECO:0007669"/>
    <property type="project" value="InterPro"/>
</dbReference>
<gene>
    <name evidence="4" type="ORF">BDZ85DRAFT_10448</name>
</gene>
<dbReference type="EMBL" id="ML992501">
    <property type="protein sequence ID" value="KAF2227982.1"/>
    <property type="molecule type" value="Genomic_DNA"/>
</dbReference>
<name>A0A6A6GQH1_9PEZI</name>
<evidence type="ECO:0000313" key="4">
    <source>
        <dbReference type="EMBL" id="KAF2227982.1"/>
    </source>
</evidence>
<sequence length="384" mass="42840">MATYDSSMGHSMPPGDYNQYGGQVPTDGEARSPITNMLRNIGNSSGTKQTKDGQPQKRRGPKPDSKPALTRRQELNRQAQRTHRERKEQYIKALEEQVLKLKELYANVTRERDTAINDNQRLRDILKGHGIHFDMATPSASYGTTMPSYNGSVSGSASGSFGRQDSNTTGLSPSPIHSRQSPHQMQSGSAAQMPNNRGMDYDQLGIDFVLALERPCMDHMQYLVVRSHNAEGQPFHHPMERADDMEHEHMCGHALMATCPPFTHVMEKPGEPYPHQMPQDITKPDLSRLLQLSATLPMEGGEVTPVRAWMTILQSERLHQMTAADFAFVQADLLGRVRCYGFGAVVEEFEVFDAINKAFAAKEAAVQTNMMGAHMPQQYQPVMA</sequence>
<dbReference type="GO" id="GO:0001228">
    <property type="term" value="F:DNA-binding transcription activator activity, RNA polymerase II-specific"/>
    <property type="evidence" value="ECO:0007669"/>
    <property type="project" value="TreeGrafter"/>
</dbReference>
<feature type="compositionally biased region" description="Low complexity" evidence="3">
    <location>
        <begin position="152"/>
        <end position="162"/>
    </location>
</feature>
<dbReference type="OrthoDB" id="2590011at2759"/>
<accession>A0A6A6GQH1</accession>
<evidence type="ECO:0000313" key="5">
    <source>
        <dbReference type="Proteomes" id="UP000799538"/>
    </source>
</evidence>
<feature type="region of interest" description="Disordered" evidence="3">
    <location>
        <begin position="152"/>
        <end position="198"/>
    </location>
</feature>
<evidence type="ECO:0000256" key="3">
    <source>
        <dbReference type="SAM" id="MobiDB-lite"/>
    </source>
</evidence>
<proteinExistence type="predicted"/>
<dbReference type="GO" id="GO:0090575">
    <property type="term" value="C:RNA polymerase II transcription regulator complex"/>
    <property type="evidence" value="ECO:0007669"/>
    <property type="project" value="TreeGrafter"/>
</dbReference>
<feature type="compositionally biased region" description="Polar residues" evidence="3">
    <location>
        <begin position="33"/>
        <end position="48"/>
    </location>
</feature>
<keyword evidence="5" id="KW-1185">Reference proteome</keyword>
<organism evidence="4 5">
    <name type="scientific">Elsinoe ampelina</name>
    <dbReference type="NCBI Taxonomy" id="302913"/>
    <lineage>
        <taxon>Eukaryota</taxon>
        <taxon>Fungi</taxon>
        <taxon>Dikarya</taxon>
        <taxon>Ascomycota</taxon>
        <taxon>Pezizomycotina</taxon>
        <taxon>Dothideomycetes</taxon>
        <taxon>Dothideomycetidae</taxon>
        <taxon>Myriangiales</taxon>
        <taxon>Elsinoaceae</taxon>
        <taxon>Elsinoe</taxon>
    </lineage>
</organism>
<feature type="compositionally biased region" description="Basic and acidic residues" evidence="3">
    <location>
        <begin position="49"/>
        <end position="75"/>
    </location>
</feature>
<evidence type="ECO:0000256" key="1">
    <source>
        <dbReference type="ARBA" id="ARBA00004123"/>
    </source>
</evidence>
<dbReference type="AlphaFoldDB" id="A0A6A6GQH1"/>
<dbReference type="Proteomes" id="UP000799538">
    <property type="component" value="Unassembled WGS sequence"/>
</dbReference>
<keyword evidence="2" id="KW-0539">Nucleus</keyword>
<evidence type="ECO:0000256" key="2">
    <source>
        <dbReference type="ARBA" id="ARBA00023242"/>
    </source>
</evidence>
<reference evidence="5" key="1">
    <citation type="journal article" date="2020" name="Stud. Mycol.">
        <title>101 Dothideomycetes genomes: A test case for predicting lifestyles and emergence of pathogens.</title>
        <authorList>
            <person name="Haridas S."/>
            <person name="Albert R."/>
            <person name="Binder M."/>
            <person name="Bloem J."/>
            <person name="LaButti K."/>
            <person name="Salamov A."/>
            <person name="Andreopoulos B."/>
            <person name="Baker S."/>
            <person name="Barry K."/>
            <person name="Bills G."/>
            <person name="Bluhm B."/>
            <person name="Cannon C."/>
            <person name="Castanera R."/>
            <person name="Culley D."/>
            <person name="Daum C."/>
            <person name="Ezra D."/>
            <person name="Gonzalez J."/>
            <person name="Henrissat B."/>
            <person name="Kuo A."/>
            <person name="Liang C."/>
            <person name="Lipzen A."/>
            <person name="Lutzoni F."/>
            <person name="Magnuson J."/>
            <person name="Mondo S."/>
            <person name="Nolan M."/>
            <person name="Ohm R."/>
            <person name="Pangilinan J."/>
            <person name="Park H.-J."/>
            <person name="Ramirez L."/>
            <person name="Alfaro M."/>
            <person name="Sun H."/>
            <person name="Tritt A."/>
            <person name="Yoshinaga Y."/>
            <person name="Zwiers L.-H."/>
            <person name="Turgeon B."/>
            <person name="Goodwin S."/>
            <person name="Spatafora J."/>
            <person name="Crous P."/>
            <person name="Grigoriev I."/>
        </authorList>
    </citation>
    <scope>NUCLEOTIDE SEQUENCE [LARGE SCALE GENOMIC DNA]</scope>
    <source>
        <strain evidence="5">CECT 20119</strain>
    </source>
</reference>
<dbReference type="PANTHER" id="PTHR40621">
    <property type="entry name" value="TRANSCRIPTION FACTOR KAPC-RELATED"/>
    <property type="match status" value="1"/>
</dbReference>
<dbReference type="SUPFAM" id="SSF57959">
    <property type="entry name" value="Leucine zipper domain"/>
    <property type="match status" value="1"/>
</dbReference>
<feature type="compositionally biased region" description="Polar residues" evidence="3">
    <location>
        <begin position="163"/>
        <end position="195"/>
    </location>
</feature>
<dbReference type="InterPro" id="IPR046347">
    <property type="entry name" value="bZIP_sf"/>
</dbReference>
<comment type="subcellular location">
    <subcellularLocation>
        <location evidence="1">Nucleus</location>
    </subcellularLocation>
</comment>
<dbReference type="PANTHER" id="PTHR40621:SF6">
    <property type="entry name" value="AP-1-LIKE TRANSCRIPTION FACTOR YAP1-RELATED"/>
    <property type="match status" value="1"/>
</dbReference>
<dbReference type="InterPro" id="IPR050936">
    <property type="entry name" value="AP-1-like"/>
</dbReference>
<protein>
    <recommendedName>
        <fullName evidence="6">BZIP domain-containing protein</fullName>
    </recommendedName>
</protein>
<feature type="region of interest" description="Disordered" evidence="3">
    <location>
        <begin position="1"/>
        <end position="87"/>
    </location>
</feature>
<dbReference type="CDD" id="cd14688">
    <property type="entry name" value="bZIP_YAP"/>
    <property type="match status" value="1"/>
</dbReference>